<organism evidence="2 3">
    <name type="scientific">Mesonia aestuariivivens</name>
    <dbReference type="NCBI Taxonomy" id="2796128"/>
    <lineage>
        <taxon>Bacteria</taxon>
        <taxon>Pseudomonadati</taxon>
        <taxon>Bacteroidota</taxon>
        <taxon>Flavobacteriia</taxon>
        <taxon>Flavobacteriales</taxon>
        <taxon>Flavobacteriaceae</taxon>
        <taxon>Mesonia</taxon>
    </lineage>
</organism>
<evidence type="ECO:0000313" key="2">
    <source>
        <dbReference type="EMBL" id="MBW2960423.1"/>
    </source>
</evidence>
<dbReference type="EMBL" id="JAHWDF010000001">
    <property type="protein sequence ID" value="MBW2960423.1"/>
    <property type="molecule type" value="Genomic_DNA"/>
</dbReference>
<dbReference type="Proteomes" id="UP000719267">
    <property type="component" value="Unassembled WGS sequence"/>
</dbReference>
<comment type="caution">
    <text evidence="2">The sequence shown here is derived from an EMBL/GenBank/DDBJ whole genome shotgun (WGS) entry which is preliminary data.</text>
</comment>
<evidence type="ECO:0000313" key="3">
    <source>
        <dbReference type="Proteomes" id="UP000719267"/>
    </source>
</evidence>
<proteinExistence type="predicted"/>
<name>A0ABS6VXV7_9FLAO</name>
<gene>
    <name evidence="2" type="ORF">KW502_01240</name>
</gene>
<accession>A0ABS6VXV7</accession>
<dbReference type="InterPro" id="IPR025139">
    <property type="entry name" value="DUF4062"/>
</dbReference>
<keyword evidence="3" id="KW-1185">Reference proteome</keyword>
<protein>
    <submittedName>
        <fullName evidence="2">DUF4062 domain-containing protein</fullName>
    </submittedName>
</protein>
<feature type="domain" description="DUF4062" evidence="1">
    <location>
        <begin position="9"/>
        <end position="93"/>
    </location>
</feature>
<dbReference type="Pfam" id="PF13271">
    <property type="entry name" value="DUF4062"/>
    <property type="match status" value="1"/>
</dbReference>
<dbReference type="RefSeq" id="WP_219038705.1">
    <property type="nucleotide sequence ID" value="NZ_JAHWDF010000001.1"/>
</dbReference>
<reference evidence="2 3" key="1">
    <citation type="submission" date="2021-07" db="EMBL/GenBank/DDBJ databases">
        <title>Mesonia aestuariivivens sp. nov., isolated from a tidal flat.</title>
        <authorList>
            <person name="Kim Y.-O."/>
            <person name="Yoon J.-H."/>
        </authorList>
    </citation>
    <scope>NUCLEOTIDE SEQUENCE [LARGE SCALE GENOMIC DNA]</scope>
    <source>
        <strain evidence="2 3">JHPTF-M18</strain>
    </source>
</reference>
<evidence type="ECO:0000259" key="1">
    <source>
        <dbReference type="Pfam" id="PF13271"/>
    </source>
</evidence>
<sequence>MAKKKRDIKIMVGSTVYGFEDQLSQIVAQLQLLGYTVLNSHNGSIKVNPKLSSLENCLKAVEECDLFLGIIRPYYGTGNIGEKNITFEEIKKAIELKKPYWFLVHRDVTFGRLLLGKLRLKNESGLIEKNDDLYKKLGVGVAKNSFFDERTIEIYNYVIENHIPVTLRNGNWAQEFYRLDEMMTYINTQFSDKDFVESIISVKETKDAE</sequence>